<dbReference type="EMBL" id="UINC01103346">
    <property type="protein sequence ID" value="SVC65653.1"/>
    <property type="molecule type" value="Genomic_DNA"/>
</dbReference>
<keyword evidence="4 5" id="KW-0472">Membrane</keyword>
<evidence type="ECO:0000256" key="1">
    <source>
        <dbReference type="ARBA" id="ARBA00004141"/>
    </source>
</evidence>
<evidence type="ECO:0000313" key="6">
    <source>
        <dbReference type="EMBL" id="SVC65653.1"/>
    </source>
</evidence>
<evidence type="ECO:0000256" key="5">
    <source>
        <dbReference type="SAM" id="Phobius"/>
    </source>
</evidence>
<dbReference type="AlphaFoldDB" id="A0A382NWX2"/>
<name>A0A382NWX2_9ZZZZ</name>
<accession>A0A382NWX2</accession>
<evidence type="ECO:0000256" key="4">
    <source>
        <dbReference type="ARBA" id="ARBA00023136"/>
    </source>
</evidence>
<dbReference type="GO" id="GO:0016020">
    <property type="term" value="C:membrane"/>
    <property type="evidence" value="ECO:0007669"/>
    <property type="project" value="UniProtKB-SubCell"/>
</dbReference>
<reference evidence="6" key="1">
    <citation type="submission" date="2018-05" db="EMBL/GenBank/DDBJ databases">
        <authorList>
            <person name="Lanie J.A."/>
            <person name="Ng W.-L."/>
            <person name="Kazmierczak K.M."/>
            <person name="Andrzejewski T.M."/>
            <person name="Davidsen T.M."/>
            <person name="Wayne K.J."/>
            <person name="Tettelin H."/>
            <person name="Glass J.I."/>
            <person name="Rusch D."/>
            <person name="Podicherti R."/>
            <person name="Tsui H.-C.T."/>
            <person name="Winkler M.E."/>
        </authorList>
    </citation>
    <scope>NUCLEOTIDE SEQUENCE</scope>
</reference>
<feature type="transmembrane region" description="Helical" evidence="5">
    <location>
        <begin position="60"/>
        <end position="81"/>
    </location>
</feature>
<gene>
    <name evidence="6" type="ORF">METZ01_LOCUS318507</name>
</gene>
<comment type="subcellular location">
    <subcellularLocation>
        <location evidence="1">Membrane</location>
        <topology evidence="1">Multi-pass membrane protein</topology>
    </subcellularLocation>
</comment>
<feature type="transmembrane region" description="Helical" evidence="5">
    <location>
        <begin position="30"/>
        <end position="54"/>
    </location>
</feature>
<protein>
    <recommendedName>
        <fullName evidence="7">EamA domain-containing protein</fullName>
    </recommendedName>
</protein>
<keyword evidence="2 5" id="KW-0812">Transmembrane</keyword>
<evidence type="ECO:0000256" key="2">
    <source>
        <dbReference type="ARBA" id="ARBA00022692"/>
    </source>
</evidence>
<sequence length="97" mass="10804">MLSFFGSGVLVFTIGFYISAKFLKFKPDDSALFGLGSCFGNSVALGIPLMYSILGPINSMPYMILVFFHGFIHFTYTTIIIEGYRSRQSSYFLIALS</sequence>
<dbReference type="GO" id="GO:0055085">
    <property type="term" value="P:transmembrane transport"/>
    <property type="evidence" value="ECO:0007669"/>
    <property type="project" value="InterPro"/>
</dbReference>
<feature type="transmembrane region" description="Helical" evidence="5">
    <location>
        <begin position="6"/>
        <end position="23"/>
    </location>
</feature>
<organism evidence="6">
    <name type="scientific">marine metagenome</name>
    <dbReference type="NCBI Taxonomy" id="408172"/>
    <lineage>
        <taxon>unclassified sequences</taxon>
        <taxon>metagenomes</taxon>
        <taxon>ecological metagenomes</taxon>
    </lineage>
</organism>
<dbReference type="Pfam" id="PF03547">
    <property type="entry name" value="Mem_trans"/>
    <property type="match status" value="1"/>
</dbReference>
<keyword evidence="3 5" id="KW-1133">Transmembrane helix</keyword>
<evidence type="ECO:0000256" key="3">
    <source>
        <dbReference type="ARBA" id="ARBA00022989"/>
    </source>
</evidence>
<dbReference type="InterPro" id="IPR004776">
    <property type="entry name" value="Mem_transp_PIN-like"/>
</dbReference>
<proteinExistence type="predicted"/>
<feature type="non-terminal residue" evidence="6">
    <location>
        <position position="97"/>
    </location>
</feature>
<evidence type="ECO:0008006" key="7">
    <source>
        <dbReference type="Google" id="ProtNLM"/>
    </source>
</evidence>